<feature type="transmembrane region" description="Helical" evidence="3">
    <location>
        <begin position="130"/>
        <end position="147"/>
    </location>
</feature>
<keyword evidence="3" id="KW-0812">Transmembrane</keyword>
<feature type="active site" evidence="2">
    <location>
        <position position="183"/>
    </location>
</feature>
<keyword evidence="5" id="KW-1185">Reference proteome</keyword>
<keyword evidence="1" id="KW-0645">Protease</keyword>
<keyword evidence="1" id="KW-1003">Cell membrane</keyword>
<dbReference type="InterPro" id="IPR005081">
    <property type="entry name" value="SpoIIGA"/>
</dbReference>
<dbReference type="GO" id="GO:0005886">
    <property type="term" value="C:plasma membrane"/>
    <property type="evidence" value="ECO:0007669"/>
    <property type="project" value="UniProtKB-SubCell"/>
</dbReference>
<evidence type="ECO:0000256" key="1">
    <source>
        <dbReference type="PIRNR" id="PIRNR018571"/>
    </source>
</evidence>
<comment type="subcellular location">
    <subcellularLocation>
        <location evidence="1">Cell membrane</location>
    </subcellularLocation>
</comment>
<keyword evidence="3" id="KW-1133">Transmembrane helix</keyword>
<dbReference type="RefSeq" id="WP_272445476.1">
    <property type="nucleotide sequence ID" value="NZ_JAMQKC010000003.1"/>
</dbReference>
<dbReference type="GO" id="GO:0030435">
    <property type="term" value="P:sporulation resulting in formation of a cellular spore"/>
    <property type="evidence" value="ECO:0007669"/>
    <property type="project" value="UniProtKB-KW"/>
</dbReference>
<proteinExistence type="inferred from homology"/>
<comment type="caution">
    <text evidence="4">The sequence shown here is derived from an EMBL/GenBank/DDBJ whole genome shotgun (WGS) entry which is preliminary data.</text>
</comment>
<evidence type="ECO:0000256" key="2">
    <source>
        <dbReference type="PIRSR" id="PIRSR018571-1"/>
    </source>
</evidence>
<evidence type="ECO:0000313" key="5">
    <source>
        <dbReference type="Proteomes" id="UP001145069"/>
    </source>
</evidence>
<name>A0A9X3WBV1_9BACI</name>
<dbReference type="GO" id="GO:0030436">
    <property type="term" value="P:asexual sporulation"/>
    <property type="evidence" value="ECO:0007669"/>
    <property type="project" value="InterPro"/>
</dbReference>
<dbReference type="GO" id="GO:0006508">
    <property type="term" value="P:proteolysis"/>
    <property type="evidence" value="ECO:0007669"/>
    <property type="project" value="UniProtKB-KW"/>
</dbReference>
<dbReference type="Proteomes" id="UP001145069">
    <property type="component" value="Unassembled WGS sequence"/>
</dbReference>
<accession>A0A9X3WBV1</accession>
<dbReference type="EMBL" id="JAMQKC010000003">
    <property type="protein sequence ID" value="MDC3416472.1"/>
    <property type="molecule type" value="Genomic_DNA"/>
</dbReference>
<dbReference type="GO" id="GO:0004190">
    <property type="term" value="F:aspartic-type endopeptidase activity"/>
    <property type="evidence" value="ECO:0007669"/>
    <property type="project" value="UniProtKB-KW"/>
</dbReference>
<feature type="transmembrane region" description="Helical" evidence="3">
    <location>
        <begin position="6"/>
        <end position="27"/>
    </location>
</feature>
<keyword evidence="1" id="KW-0064">Aspartyl protease</keyword>
<dbReference type="Pfam" id="PF03419">
    <property type="entry name" value="Peptidase_U4"/>
    <property type="match status" value="1"/>
</dbReference>
<dbReference type="AlphaFoldDB" id="A0A9X3WBV1"/>
<feature type="transmembrane region" description="Helical" evidence="3">
    <location>
        <begin position="34"/>
        <end position="53"/>
    </location>
</feature>
<keyword evidence="1 3" id="KW-0472">Membrane</keyword>
<keyword evidence="1" id="KW-0378">Hydrolase</keyword>
<dbReference type="PIRSF" id="PIRSF018571">
    <property type="entry name" value="SpoIIGA"/>
    <property type="match status" value="1"/>
</dbReference>
<comment type="similarity">
    <text evidence="1">Belongs to the peptidase U4 family.</text>
</comment>
<feature type="transmembrane region" description="Helical" evidence="3">
    <location>
        <begin position="90"/>
        <end position="110"/>
    </location>
</feature>
<reference evidence="4" key="1">
    <citation type="submission" date="2022-06" db="EMBL/GenBank/DDBJ databases">
        <title>Aquibacillus sp. a new bacterium isolated from soil saline samples.</title>
        <authorList>
            <person name="Galisteo C."/>
            <person name="De La Haba R."/>
            <person name="Sanchez-Porro C."/>
            <person name="Ventosa A."/>
        </authorList>
    </citation>
    <scope>NUCLEOTIDE SEQUENCE</scope>
    <source>
        <strain evidence="4">3ASR75-54</strain>
    </source>
</reference>
<organism evidence="4 5">
    <name type="scientific">Aquibacillus salsiterrae</name>
    <dbReference type="NCBI Taxonomy" id="2950439"/>
    <lineage>
        <taxon>Bacteria</taxon>
        <taxon>Bacillati</taxon>
        <taxon>Bacillota</taxon>
        <taxon>Bacilli</taxon>
        <taxon>Bacillales</taxon>
        <taxon>Bacillaceae</taxon>
        <taxon>Aquibacillus</taxon>
    </lineage>
</organism>
<dbReference type="NCBIfam" id="TIGR02854">
    <property type="entry name" value="spore_II_GA"/>
    <property type="match status" value="1"/>
</dbReference>
<evidence type="ECO:0000313" key="4">
    <source>
        <dbReference type="EMBL" id="MDC3416472.1"/>
    </source>
</evidence>
<protein>
    <recommendedName>
        <fullName evidence="1">Sporulation sigma-E factor-processing peptidase</fullName>
        <ecNumber evidence="1">3.4.23.-</ecNumber>
    </recommendedName>
    <alternativeName>
        <fullName evidence="1">Membrane-associated aspartic protease</fullName>
    </alternativeName>
    <alternativeName>
        <fullName evidence="1">Stage II sporulation protein GA</fullName>
    </alternativeName>
</protein>
<evidence type="ECO:0000256" key="3">
    <source>
        <dbReference type="SAM" id="Phobius"/>
    </source>
</evidence>
<comment type="subunit">
    <text evidence="1">Self-associates. Interacts with SigE. Interacts with SpoIIR.</text>
</comment>
<sequence length="306" mass="35253">MTIYLDAVWLLNFLLDFMILMLTQYITKANTSRLKLLFGAFIASVIVPITLFFPNSLLTAPMGKIIYSLFIILCTFGYENTRQFLKKLLFFYFISFVLGGGLIALHFLLNKQMYTNGSGVLTYQTGYGDQISWLFIGFGFPLIWYFTKERLDKHAYEKFRHDQLYEVDIQILGKTFSTIAYVDSGNQLVDPFSRKPVVICDQAFMENWFSKEEIRILEQAQDKLVFEGFPDKLESLMNIVPYQGVNGNRTFMIVLKPENMLVKYENKQISTNKLLIGIQFGELAADGSYHCLLHPELFKHSVATSA</sequence>
<gene>
    <name evidence="4" type="primary">spoIIGA</name>
    <name evidence="4" type="ORF">NC799_06035</name>
</gene>
<dbReference type="EC" id="3.4.23.-" evidence="1"/>
<keyword evidence="1" id="KW-0749">Sporulation</keyword>
<comment type="function">
    <text evidence="1">Probable aspartic protease that is responsible for the proteolytic cleavage of the RNA polymerase sigma E factor (SigE/spoIIGB) to yield the active peptide in the mother cell during sporulation. Responds to a signal from the forespore that is triggered by the extracellular signal protein SpoIIR.</text>
</comment>